<dbReference type="EMBL" id="MHRQ01000012">
    <property type="protein sequence ID" value="OHA27056.1"/>
    <property type="molecule type" value="Genomic_DNA"/>
</dbReference>
<dbReference type="Pfam" id="PF22807">
    <property type="entry name" value="TrAA12"/>
    <property type="match status" value="1"/>
</dbReference>
<dbReference type="AlphaFoldDB" id="A0A1G2MT65"/>
<dbReference type="InterPro" id="IPR011041">
    <property type="entry name" value="Quinoprot_gluc/sorb_DH_b-prop"/>
</dbReference>
<dbReference type="PANTHER" id="PTHR19328">
    <property type="entry name" value="HEDGEHOG-INTERACTING PROTEIN"/>
    <property type="match status" value="1"/>
</dbReference>
<proteinExistence type="predicted"/>
<evidence type="ECO:0000259" key="1">
    <source>
        <dbReference type="Pfam" id="PF22807"/>
    </source>
</evidence>
<gene>
    <name evidence="2" type="ORF">A3C06_00970</name>
</gene>
<evidence type="ECO:0000313" key="2">
    <source>
        <dbReference type="EMBL" id="OHA27056.1"/>
    </source>
</evidence>
<comment type="caution">
    <text evidence="2">The sequence shown here is derived from an EMBL/GenBank/DDBJ whole genome shotgun (WGS) entry which is preliminary data.</text>
</comment>
<dbReference type="Gene3D" id="2.120.10.30">
    <property type="entry name" value="TolB, C-terminal domain"/>
    <property type="match status" value="1"/>
</dbReference>
<dbReference type="InterPro" id="IPR011042">
    <property type="entry name" value="6-blade_b-propeller_TolB-like"/>
</dbReference>
<dbReference type="SUPFAM" id="SSF50952">
    <property type="entry name" value="Soluble quinoprotein glucose dehydrogenase"/>
    <property type="match status" value="1"/>
</dbReference>
<evidence type="ECO:0000313" key="3">
    <source>
        <dbReference type="Proteomes" id="UP000177565"/>
    </source>
</evidence>
<dbReference type="InterPro" id="IPR054539">
    <property type="entry name" value="Beta-prop_PDH"/>
</dbReference>
<accession>A0A1G2MT65</accession>
<reference evidence="2 3" key="1">
    <citation type="journal article" date="2016" name="Nat. Commun.">
        <title>Thousands of microbial genomes shed light on interconnected biogeochemical processes in an aquifer system.</title>
        <authorList>
            <person name="Anantharaman K."/>
            <person name="Brown C.T."/>
            <person name="Hug L.A."/>
            <person name="Sharon I."/>
            <person name="Castelle C.J."/>
            <person name="Probst A.J."/>
            <person name="Thomas B.C."/>
            <person name="Singh A."/>
            <person name="Wilkins M.J."/>
            <person name="Karaoz U."/>
            <person name="Brodie E.L."/>
            <person name="Williams K.H."/>
            <person name="Hubbard S.S."/>
            <person name="Banfield J.F."/>
        </authorList>
    </citation>
    <scope>NUCLEOTIDE SEQUENCE [LARGE SCALE GENOMIC DNA]</scope>
</reference>
<dbReference type="Proteomes" id="UP000177565">
    <property type="component" value="Unassembled WGS sequence"/>
</dbReference>
<organism evidence="2 3">
    <name type="scientific">Candidatus Taylorbacteria bacterium RIFCSPHIGHO2_02_FULL_46_13</name>
    <dbReference type="NCBI Taxonomy" id="1802312"/>
    <lineage>
        <taxon>Bacteria</taxon>
        <taxon>Candidatus Tayloriibacteriota</taxon>
    </lineage>
</organism>
<dbReference type="STRING" id="1802312.A3C06_00970"/>
<dbReference type="PANTHER" id="PTHR19328:SF53">
    <property type="entry name" value="MEMBRANE PROTEIN"/>
    <property type="match status" value="1"/>
</dbReference>
<protein>
    <recommendedName>
        <fullName evidence="1">Pyrroloquinoline quinone-dependent pyranose dehydrogenase beta-propeller domain-containing protein</fullName>
    </recommendedName>
</protein>
<feature type="domain" description="Pyrroloquinoline quinone-dependent pyranose dehydrogenase beta-propeller" evidence="1">
    <location>
        <begin position="56"/>
        <end position="405"/>
    </location>
</feature>
<name>A0A1G2MT65_9BACT</name>
<sequence>MKIGRLRKKVFLIAILTILLGVGFVLKKNIGAIKIPPTDDTVHSGGDFDAITKKLSVPDGFDLIVYATDLPGARVIEFDDKGRLVVSQTAEGKISVVSDTNGDGVADSSKTIAEHLNKPHGLAFRCADTICFFYVAEHDKLTRYVYDSNTASVSGYTKLLDLPASATDRHFTRTLLFLPSPDDNILLISIGSSCDVCHEGDNQRAGVIAYDISTGKSEDYARGLRNSVFMTLNPVDGRVFATEMGRDGLGDNIPPDEVNVIEKGKNYGWPICFGDNIHDDMFDTNTYIRNPCMSPFETPSFLDLPAHSAPLGLSFIPEEGWPEDHWYNLLVAFHGSWNRSEPTGYKIVRLTLDTKGNYSGSQDFISGWLTPDGKKLGRPVDIKVLSGGVIYISDDLNGVIYTVSRGR</sequence>